<evidence type="ECO:0000256" key="4">
    <source>
        <dbReference type="SAM" id="SignalP"/>
    </source>
</evidence>
<evidence type="ECO:0000256" key="3">
    <source>
        <dbReference type="ARBA" id="ARBA00023157"/>
    </source>
</evidence>
<dbReference type="Proteomes" id="UP000515152">
    <property type="component" value="Chromosome 24"/>
</dbReference>
<evidence type="ECO:0000256" key="2">
    <source>
        <dbReference type="ARBA" id="ARBA00022525"/>
    </source>
</evidence>
<keyword evidence="6" id="KW-1185">Reference proteome</keyword>
<dbReference type="SMART" id="SM00643">
    <property type="entry name" value="C345C"/>
    <property type="match status" value="1"/>
</dbReference>
<feature type="domain" description="NTR" evidence="5">
    <location>
        <begin position="30"/>
        <end position="174"/>
    </location>
</feature>
<dbReference type="InterPro" id="IPR001134">
    <property type="entry name" value="Netrin_domain"/>
</dbReference>
<comment type="subcellular location">
    <subcellularLocation>
        <location evidence="1">Secreted</location>
    </subcellularLocation>
</comment>
<feature type="signal peptide" evidence="4">
    <location>
        <begin position="1"/>
        <end position="22"/>
    </location>
</feature>
<dbReference type="InterPro" id="IPR018933">
    <property type="entry name" value="Netrin_module_non-TIMP"/>
</dbReference>
<sequence length="177" mass="20201">MRLDLQWLACLALCLAVFSTHANADARIKCPETCSPQKTGVRTLAELSKTACIKSTEFVFEVQVENAESSLHTDAYNMTILEVLKNGMDSPQGENRVFISRPSCKQKLDLKTGKTYLIMGNGNSIKKVAGRYHYLFDEQTWVQYWPTDTEGATKQFQTQYNNLEQFRNDMFYGCKSR</sequence>
<evidence type="ECO:0000313" key="7">
    <source>
        <dbReference type="RefSeq" id="XP_031418068.1"/>
    </source>
</evidence>
<dbReference type="GeneID" id="116219175"/>
<reference evidence="7" key="1">
    <citation type="submission" date="2025-08" db="UniProtKB">
        <authorList>
            <consortium name="RefSeq"/>
        </authorList>
    </citation>
    <scope>IDENTIFICATION</scope>
</reference>
<dbReference type="AlphaFoldDB" id="A0A6P8EPF0"/>
<dbReference type="Pfam" id="PF01759">
    <property type="entry name" value="NTR"/>
    <property type="match status" value="1"/>
</dbReference>
<feature type="chain" id="PRO_5028050941" evidence="4">
    <location>
        <begin position="23"/>
        <end position="177"/>
    </location>
</feature>
<dbReference type="RefSeq" id="XP_031418068.1">
    <property type="nucleotide sequence ID" value="XM_031562208.2"/>
</dbReference>
<dbReference type="InterPro" id="IPR008993">
    <property type="entry name" value="TIMP-like_OB-fold"/>
</dbReference>
<gene>
    <name evidence="7" type="primary">LOC116219175</name>
</gene>
<organism evidence="6 7">
    <name type="scientific">Clupea harengus</name>
    <name type="common">Atlantic herring</name>
    <dbReference type="NCBI Taxonomy" id="7950"/>
    <lineage>
        <taxon>Eukaryota</taxon>
        <taxon>Metazoa</taxon>
        <taxon>Chordata</taxon>
        <taxon>Craniata</taxon>
        <taxon>Vertebrata</taxon>
        <taxon>Euteleostomi</taxon>
        <taxon>Actinopterygii</taxon>
        <taxon>Neopterygii</taxon>
        <taxon>Teleostei</taxon>
        <taxon>Clupei</taxon>
        <taxon>Clupeiformes</taxon>
        <taxon>Clupeoidei</taxon>
        <taxon>Clupeidae</taxon>
        <taxon>Clupea</taxon>
    </lineage>
</organism>
<evidence type="ECO:0000259" key="5">
    <source>
        <dbReference type="PROSITE" id="PS50189"/>
    </source>
</evidence>
<proteinExistence type="predicted"/>
<dbReference type="OrthoDB" id="6359008at2759"/>
<dbReference type="GO" id="GO:0005576">
    <property type="term" value="C:extracellular region"/>
    <property type="evidence" value="ECO:0007669"/>
    <property type="project" value="UniProtKB-SubCell"/>
</dbReference>
<keyword evidence="2" id="KW-0964">Secreted</keyword>
<name>A0A6P8EPF0_CLUHA</name>
<evidence type="ECO:0000313" key="6">
    <source>
        <dbReference type="Proteomes" id="UP000515152"/>
    </source>
</evidence>
<keyword evidence="3" id="KW-1015">Disulfide bond</keyword>
<dbReference type="KEGG" id="char:116219175"/>
<dbReference type="Gene3D" id="2.40.50.120">
    <property type="match status" value="1"/>
</dbReference>
<dbReference type="PROSITE" id="PS50189">
    <property type="entry name" value="NTR"/>
    <property type="match status" value="1"/>
</dbReference>
<accession>A0A6P8EPF0</accession>
<evidence type="ECO:0000256" key="1">
    <source>
        <dbReference type="ARBA" id="ARBA00004613"/>
    </source>
</evidence>
<keyword evidence="4" id="KW-0732">Signal</keyword>
<protein>
    <submittedName>
        <fullName evidence="7">Complement C3-like</fullName>
    </submittedName>
</protein>
<dbReference type="SUPFAM" id="SSF50242">
    <property type="entry name" value="TIMP-like"/>
    <property type="match status" value="1"/>
</dbReference>